<dbReference type="Gene3D" id="1.10.443.10">
    <property type="entry name" value="Intergrase catalytic core"/>
    <property type="match status" value="1"/>
</dbReference>
<dbReference type="PANTHER" id="PTHR30349">
    <property type="entry name" value="PHAGE INTEGRASE-RELATED"/>
    <property type="match status" value="1"/>
</dbReference>
<gene>
    <name evidence="3" type="ORF">NZH93_41685</name>
</gene>
<evidence type="ECO:0000313" key="4">
    <source>
        <dbReference type="Proteomes" id="UP001141259"/>
    </source>
</evidence>
<sequence length="202" mass="23133">MGNCTDAVDLDKRVVRVVRTIIEVSGRTSFKPFPKSRAGRQEIPLPSWLVPILREHIEKYPPNSDGLIFTNEAGTPLRRTSFRGRIWKPSLVRAELLGEIVFDDDWFEGRWVDNDGRKHVQRFDTYRQVVSHVARFGAEGITFHDLRHSYATWLVDDGVPINMAQRVLGHENASTTLQLYTRRTVDHERILKALDGDDGDPA</sequence>
<reference evidence="3" key="1">
    <citation type="submission" date="2022-08" db="EMBL/GenBank/DDBJ databases">
        <authorList>
            <person name="Tistechok S."/>
            <person name="Samborskyy M."/>
            <person name="Roman I."/>
        </authorList>
    </citation>
    <scope>NUCLEOTIDE SEQUENCE</scope>
    <source>
        <strain evidence="3">DSM 103496</strain>
    </source>
</reference>
<organism evidence="3 4">
    <name type="scientific">Umezawaea endophytica</name>
    <dbReference type="NCBI Taxonomy" id="1654476"/>
    <lineage>
        <taxon>Bacteria</taxon>
        <taxon>Bacillati</taxon>
        <taxon>Actinomycetota</taxon>
        <taxon>Actinomycetes</taxon>
        <taxon>Pseudonocardiales</taxon>
        <taxon>Pseudonocardiaceae</taxon>
        <taxon>Umezawaea</taxon>
    </lineage>
</organism>
<proteinExistence type="predicted"/>
<dbReference type="GO" id="GO:0003677">
    <property type="term" value="F:DNA binding"/>
    <property type="evidence" value="ECO:0007669"/>
    <property type="project" value="InterPro"/>
</dbReference>
<dbReference type="Proteomes" id="UP001141259">
    <property type="component" value="Unassembled WGS sequence"/>
</dbReference>
<dbReference type="InterPro" id="IPR002104">
    <property type="entry name" value="Integrase_catalytic"/>
</dbReference>
<keyword evidence="1" id="KW-0233">DNA recombination</keyword>
<protein>
    <submittedName>
        <fullName evidence="3">Tyrosine-type recombinase/integrase</fullName>
    </submittedName>
</protein>
<evidence type="ECO:0000313" key="3">
    <source>
        <dbReference type="EMBL" id="MCS7483397.1"/>
    </source>
</evidence>
<dbReference type="Pfam" id="PF00589">
    <property type="entry name" value="Phage_integrase"/>
    <property type="match status" value="1"/>
</dbReference>
<dbReference type="RefSeq" id="WP_259628857.1">
    <property type="nucleotide sequence ID" value="NZ_JANYMP010000032.1"/>
</dbReference>
<name>A0A9X2VWC8_9PSEU</name>
<dbReference type="SUPFAM" id="SSF56349">
    <property type="entry name" value="DNA breaking-rejoining enzymes"/>
    <property type="match status" value="1"/>
</dbReference>
<dbReference type="GO" id="GO:0006310">
    <property type="term" value="P:DNA recombination"/>
    <property type="evidence" value="ECO:0007669"/>
    <property type="project" value="UniProtKB-KW"/>
</dbReference>
<comment type="caution">
    <text evidence="3">The sequence shown here is derived from an EMBL/GenBank/DDBJ whole genome shotgun (WGS) entry which is preliminary data.</text>
</comment>
<accession>A0A9X2VWC8</accession>
<dbReference type="GO" id="GO:0015074">
    <property type="term" value="P:DNA integration"/>
    <property type="evidence" value="ECO:0007669"/>
    <property type="project" value="InterPro"/>
</dbReference>
<dbReference type="PANTHER" id="PTHR30349:SF64">
    <property type="entry name" value="PROPHAGE INTEGRASE INTD-RELATED"/>
    <property type="match status" value="1"/>
</dbReference>
<dbReference type="InterPro" id="IPR013762">
    <property type="entry name" value="Integrase-like_cat_sf"/>
</dbReference>
<feature type="domain" description="Tyr recombinase" evidence="2">
    <location>
        <begin position="1"/>
        <end position="195"/>
    </location>
</feature>
<dbReference type="PROSITE" id="PS51898">
    <property type="entry name" value="TYR_RECOMBINASE"/>
    <property type="match status" value="1"/>
</dbReference>
<dbReference type="InterPro" id="IPR011010">
    <property type="entry name" value="DNA_brk_join_enz"/>
</dbReference>
<evidence type="ECO:0000259" key="2">
    <source>
        <dbReference type="PROSITE" id="PS51898"/>
    </source>
</evidence>
<dbReference type="EMBL" id="JANYMP010000032">
    <property type="protein sequence ID" value="MCS7483397.1"/>
    <property type="molecule type" value="Genomic_DNA"/>
</dbReference>
<keyword evidence="4" id="KW-1185">Reference proteome</keyword>
<dbReference type="InterPro" id="IPR050090">
    <property type="entry name" value="Tyrosine_recombinase_XerCD"/>
</dbReference>
<dbReference type="AlphaFoldDB" id="A0A9X2VWC8"/>
<evidence type="ECO:0000256" key="1">
    <source>
        <dbReference type="ARBA" id="ARBA00023172"/>
    </source>
</evidence>